<evidence type="ECO:0000256" key="1">
    <source>
        <dbReference type="SAM" id="MobiDB-lite"/>
    </source>
</evidence>
<dbReference type="InterPro" id="IPR001584">
    <property type="entry name" value="Integrase_cat-core"/>
</dbReference>
<dbReference type="Pfam" id="PF00665">
    <property type="entry name" value="rve"/>
    <property type="match status" value="1"/>
</dbReference>
<feature type="compositionally biased region" description="Polar residues" evidence="1">
    <location>
        <begin position="131"/>
        <end position="142"/>
    </location>
</feature>
<reference evidence="3 4" key="1">
    <citation type="submission" date="2024-10" db="EMBL/GenBank/DDBJ databases">
        <authorList>
            <person name="Kim D."/>
        </authorList>
    </citation>
    <scope>NUCLEOTIDE SEQUENCE [LARGE SCALE GENOMIC DNA]</scope>
    <source>
        <strain evidence="3">BH-2024</strain>
    </source>
</reference>
<dbReference type="PANTHER" id="PTHR46585:SF1">
    <property type="entry name" value="CHROMO DOMAIN-CONTAINING PROTEIN"/>
    <property type="match status" value="1"/>
</dbReference>
<organism evidence="3 4">
    <name type="scientific">Heterodera trifolii</name>
    <dbReference type="NCBI Taxonomy" id="157864"/>
    <lineage>
        <taxon>Eukaryota</taxon>
        <taxon>Metazoa</taxon>
        <taxon>Ecdysozoa</taxon>
        <taxon>Nematoda</taxon>
        <taxon>Chromadorea</taxon>
        <taxon>Rhabditida</taxon>
        <taxon>Tylenchina</taxon>
        <taxon>Tylenchomorpha</taxon>
        <taxon>Tylenchoidea</taxon>
        <taxon>Heteroderidae</taxon>
        <taxon>Heteroderinae</taxon>
        <taxon>Heterodera</taxon>
    </lineage>
</organism>
<dbReference type="PANTHER" id="PTHR46585">
    <property type="entry name" value="INTEGRASE CORE DOMAIN CONTAINING PROTEIN"/>
    <property type="match status" value="1"/>
</dbReference>
<sequence length="527" mass="61723">MQHTKRYLLVPEEIYQRLASLPPSDGTPIGLVRNRIKQIKNDDGINEAERAIKYAQELKRLNKLTRDEEERPVGVKLENVSDVVDVMPKPVNVKRPIVVATRRHLKVGRARKENVEQLEDEDDDDNDETPKPSSSNKRQPTQTEILKLIYKNAQSLGVSEEGQVLRAGGRPFITSSVYDIVSHLLNKDKRAQNKEPTAFKEFVERAKQNPQLTIIMDLKKLRLLEFLYKDLSSPVAFTSVEPLLKEARKNQPKINRIDVQNYLATQRTYTLHRQAKRRYRRLPTLAPGLHTEWQADLAIFDRLGKQNRGYKYLLVCIDTLSRQVFVEPVKTKTSANMINAFKHIFKRSKYIPWKVLTDQGKEFTARAVQQFFRTKDVEHFCMLTSPQFHAGMAERANRSIKERLYRYFTEQNTYKWIGVVQDIVCAINHSQKFEHWNAPSRPENVVRRQPKYRVGDRVRIEKYKHVFQKGYLPRFSNELFTVAEVHSERSPVVYRLRDDNNEIISEKEAERCGLCICEMERLRYSLQ</sequence>
<name>A0ABD2LQF3_9BILA</name>
<comment type="caution">
    <text evidence="3">The sequence shown here is derived from an EMBL/GenBank/DDBJ whole genome shotgun (WGS) entry which is preliminary data.</text>
</comment>
<feature type="compositionally biased region" description="Acidic residues" evidence="1">
    <location>
        <begin position="116"/>
        <end position="127"/>
    </location>
</feature>
<dbReference type="PROSITE" id="PS50994">
    <property type="entry name" value="INTEGRASE"/>
    <property type="match status" value="1"/>
</dbReference>
<protein>
    <recommendedName>
        <fullName evidence="2">Integrase catalytic domain-containing protein</fullName>
    </recommendedName>
</protein>
<dbReference type="AlphaFoldDB" id="A0ABD2LQF3"/>
<proteinExistence type="predicted"/>
<dbReference type="EMBL" id="JBICBT010000323">
    <property type="protein sequence ID" value="KAL3117452.1"/>
    <property type="molecule type" value="Genomic_DNA"/>
</dbReference>
<feature type="region of interest" description="Disordered" evidence="1">
    <location>
        <begin position="110"/>
        <end position="142"/>
    </location>
</feature>
<dbReference type="Gene3D" id="3.30.420.10">
    <property type="entry name" value="Ribonuclease H-like superfamily/Ribonuclease H"/>
    <property type="match status" value="1"/>
</dbReference>
<gene>
    <name evidence="3" type="ORF">niasHT_004455</name>
</gene>
<evidence type="ECO:0000313" key="3">
    <source>
        <dbReference type="EMBL" id="KAL3117452.1"/>
    </source>
</evidence>
<dbReference type="InterPro" id="IPR012337">
    <property type="entry name" value="RNaseH-like_sf"/>
</dbReference>
<feature type="domain" description="Integrase catalytic" evidence="2">
    <location>
        <begin position="283"/>
        <end position="450"/>
    </location>
</feature>
<accession>A0ABD2LQF3</accession>
<dbReference type="Proteomes" id="UP001620626">
    <property type="component" value="Unassembled WGS sequence"/>
</dbReference>
<keyword evidence="4" id="KW-1185">Reference proteome</keyword>
<dbReference type="SUPFAM" id="SSF53098">
    <property type="entry name" value="Ribonuclease H-like"/>
    <property type="match status" value="1"/>
</dbReference>
<dbReference type="InterPro" id="IPR036397">
    <property type="entry name" value="RNaseH_sf"/>
</dbReference>
<evidence type="ECO:0000259" key="2">
    <source>
        <dbReference type="PROSITE" id="PS50994"/>
    </source>
</evidence>
<evidence type="ECO:0000313" key="4">
    <source>
        <dbReference type="Proteomes" id="UP001620626"/>
    </source>
</evidence>